<proteinExistence type="predicted"/>
<dbReference type="EMBL" id="JACXVP010000003">
    <property type="protein sequence ID" value="KAG5615788.1"/>
    <property type="molecule type" value="Genomic_DNA"/>
</dbReference>
<name>A0A9J5ZUX9_SOLCO</name>
<evidence type="ECO:0000313" key="2">
    <source>
        <dbReference type="EMBL" id="KAG5615788.1"/>
    </source>
</evidence>
<dbReference type="Proteomes" id="UP000824120">
    <property type="component" value="Chromosome 3"/>
</dbReference>
<sequence>MTREMFLHLRNRLHNWPVTLPLDEQVIICLRRFPKKHLEHGVIPLHQILLCQHHFLSQNHTKAGHFVWDLGLQMCFGAIGCCIIGWINIDLQKFGMVK</sequence>
<comment type="caution">
    <text evidence="2">The sequence shown here is derived from an EMBL/GenBank/DDBJ whole genome shotgun (WGS) entry which is preliminary data.</text>
</comment>
<keyword evidence="1" id="KW-0812">Transmembrane</keyword>
<keyword evidence="1" id="KW-1133">Transmembrane helix</keyword>
<dbReference type="AlphaFoldDB" id="A0A9J5ZUX9"/>
<feature type="transmembrane region" description="Helical" evidence="1">
    <location>
        <begin position="66"/>
        <end position="89"/>
    </location>
</feature>
<reference evidence="2 3" key="1">
    <citation type="submission" date="2020-09" db="EMBL/GenBank/DDBJ databases">
        <title>De no assembly of potato wild relative species, Solanum commersonii.</title>
        <authorList>
            <person name="Cho K."/>
        </authorList>
    </citation>
    <scope>NUCLEOTIDE SEQUENCE [LARGE SCALE GENOMIC DNA]</scope>
    <source>
        <strain evidence="2">LZ3.2</strain>
        <tissue evidence="2">Leaf</tissue>
    </source>
</reference>
<organism evidence="2 3">
    <name type="scientific">Solanum commersonii</name>
    <name type="common">Commerson's wild potato</name>
    <name type="synonym">Commerson's nightshade</name>
    <dbReference type="NCBI Taxonomy" id="4109"/>
    <lineage>
        <taxon>Eukaryota</taxon>
        <taxon>Viridiplantae</taxon>
        <taxon>Streptophyta</taxon>
        <taxon>Embryophyta</taxon>
        <taxon>Tracheophyta</taxon>
        <taxon>Spermatophyta</taxon>
        <taxon>Magnoliopsida</taxon>
        <taxon>eudicotyledons</taxon>
        <taxon>Gunneridae</taxon>
        <taxon>Pentapetalae</taxon>
        <taxon>asterids</taxon>
        <taxon>lamiids</taxon>
        <taxon>Solanales</taxon>
        <taxon>Solanaceae</taxon>
        <taxon>Solanoideae</taxon>
        <taxon>Solaneae</taxon>
        <taxon>Solanum</taxon>
    </lineage>
</organism>
<evidence type="ECO:0000256" key="1">
    <source>
        <dbReference type="SAM" id="Phobius"/>
    </source>
</evidence>
<keyword evidence="3" id="KW-1185">Reference proteome</keyword>
<evidence type="ECO:0000313" key="3">
    <source>
        <dbReference type="Proteomes" id="UP000824120"/>
    </source>
</evidence>
<protein>
    <submittedName>
        <fullName evidence="2">Uncharacterized protein</fullName>
    </submittedName>
</protein>
<gene>
    <name evidence="2" type="ORF">H5410_015612</name>
</gene>
<keyword evidence="1" id="KW-0472">Membrane</keyword>
<accession>A0A9J5ZUX9</accession>